<reference evidence="1" key="2">
    <citation type="journal article" date="2015" name="Data Brief">
        <title>Shoot transcriptome of the giant reed, Arundo donax.</title>
        <authorList>
            <person name="Barrero R.A."/>
            <person name="Guerrero F.D."/>
            <person name="Moolhuijzen P."/>
            <person name="Goolsby J.A."/>
            <person name="Tidwell J."/>
            <person name="Bellgard S.E."/>
            <person name="Bellgard M.I."/>
        </authorList>
    </citation>
    <scope>NUCLEOTIDE SEQUENCE</scope>
    <source>
        <tissue evidence="1">Shoot tissue taken approximately 20 cm above the soil surface</tissue>
    </source>
</reference>
<dbReference type="AlphaFoldDB" id="A0A0A9F8C8"/>
<sequence>MRTCTDVFPTLLSLRDCKKFRQNKGVYHHPLIPDISKCRVISFEHCTA</sequence>
<name>A0A0A9F8C8_ARUDO</name>
<reference evidence="1" key="1">
    <citation type="submission" date="2014-09" db="EMBL/GenBank/DDBJ databases">
        <authorList>
            <person name="Magalhaes I.L.F."/>
            <person name="Oliveira U."/>
            <person name="Santos F.R."/>
            <person name="Vidigal T.H.D.A."/>
            <person name="Brescovit A.D."/>
            <person name="Santos A.J."/>
        </authorList>
    </citation>
    <scope>NUCLEOTIDE SEQUENCE</scope>
    <source>
        <tissue evidence="1">Shoot tissue taken approximately 20 cm above the soil surface</tissue>
    </source>
</reference>
<dbReference type="EMBL" id="GBRH01193388">
    <property type="protein sequence ID" value="JAE04508.1"/>
    <property type="molecule type" value="Transcribed_RNA"/>
</dbReference>
<evidence type="ECO:0000313" key="1">
    <source>
        <dbReference type="EMBL" id="JAE04508.1"/>
    </source>
</evidence>
<proteinExistence type="predicted"/>
<accession>A0A0A9F8C8</accession>
<protein>
    <submittedName>
        <fullName evidence="1">Uncharacterized protein</fullName>
    </submittedName>
</protein>
<organism evidence="1">
    <name type="scientific">Arundo donax</name>
    <name type="common">Giant reed</name>
    <name type="synonym">Donax arundinaceus</name>
    <dbReference type="NCBI Taxonomy" id="35708"/>
    <lineage>
        <taxon>Eukaryota</taxon>
        <taxon>Viridiplantae</taxon>
        <taxon>Streptophyta</taxon>
        <taxon>Embryophyta</taxon>
        <taxon>Tracheophyta</taxon>
        <taxon>Spermatophyta</taxon>
        <taxon>Magnoliopsida</taxon>
        <taxon>Liliopsida</taxon>
        <taxon>Poales</taxon>
        <taxon>Poaceae</taxon>
        <taxon>PACMAD clade</taxon>
        <taxon>Arundinoideae</taxon>
        <taxon>Arundineae</taxon>
        <taxon>Arundo</taxon>
    </lineage>
</organism>